<evidence type="ECO:0000313" key="3">
    <source>
        <dbReference type="Proteomes" id="UP000236319"/>
    </source>
</evidence>
<keyword evidence="3" id="KW-1185">Reference proteome</keyword>
<keyword evidence="1" id="KW-0472">Membrane</keyword>
<dbReference type="EMBL" id="BDSA01000005">
    <property type="protein sequence ID" value="GBE62591.1"/>
    <property type="molecule type" value="Genomic_DNA"/>
</dbReference>
<dbReference type="GO" id="GO:0005840">
    <property type="term" value="C:ribosome"/>
    <property type="evidence" value="ECO:0007669"/>
    <property type="project" value="UniProtKB-KW"/>
</dbReference>
<dbReference type="Proteomes" id="UP000236319">
    <property type="component" value="Unassembled WGS sequence"/>
</dbReference>
<feature type="transmembrane region" description="Helical" evidence="1">
    <location>
        <begin position="12"/>
        <end position="31"/>
    </location>
</feature>
<dbReference type="VEuPathDB" id="PiroplasmaDB:BOVATA_040840"/>
<organism evidence="2 3">
    <name type="scientific">Babesia ovata</name>
    <dbReference type="NCBI Taxonomy" id="189622"/>
    <lineage>
        <taxon>Eukaryota</taxon>
        <taxon>Sar</taxon>
        <taxon>Alveolata</taxon>
        <taxon>Apicomplexa</taxon>
        <taxon>Aconoidasida</taxon>
        <taxon>Piroplasmida</taxon>
        <taxon>Babesiidae</taxon>
        <taxon>Babesia</taxon>
    </lineage>
</organism>
<keyword evidence="2" id="KW-0687">Ribonucleoprotein</keyword>
<dbReference type="RefSeq" id="XP_028868834.1">
    <property type="nucleotide sequence ID" value="XM_029013001.1"/>
</dbReference>
<keyword evidence="1" id="KW-1133">Transmembrane helix</keyword>
<sequence>MAAFRAWRTIGGISACFFLTAIAIIAGYLMIHPNFWIGGQPPVKVPEVFTFADKEQPTTLTKKPVILDRIIRPKHYAVDIINQKPRYVTLYKIKNSFKDTHYINQIVHRNIDISINPPDATEGLPNDGIVYMRYQKCDCCSKVAVHYRKQGRVFLDEYIRRNAEAVYVEAREAKQHHHGEPVHMDTLMVENQLVVKMMMQNATGESLITPAHNVQVSVPRTAYGNNTFVVTWKFEYSIPDERLTDVIYVDFEVNSETFSLPNTARDIFVKKATYQNGAYRVIPAEGDEFEHLYRTRYLFLHDERHHILRHLFVVDKENPNVAKVYLIVYNELLSIISCVVVEAFYRKGAWAVGNNIVERYDLPSTEFVSAHVVVPHVGKLKPRLYPQNFKYAHEYHDELSYYVDKIQFDDRSKIEAQASVLERETRISQHAVESAYTPRTPAVINTDPITLALGLNTPPEITRVMLAPDDTIRYYTVAEEYRHENRLKRVAFDNFKFSLYDNVNDLEHSPDYVTGVTHYTLPGWSKIDIEFSRDGKPRFEQYMKTEESYGFTETLGAMMSDQNKPYLLDNVIYKGVLVLKLMLQNNKGASLIDHNVSPSIVVHLNGSNQSWSMTYLVPIAMPNVDFSHRLQLKLTCENNAVKVEPAKERVIKVTNGPHGAVIKPAEIEPSMAPHVSSMSEKKHYSIIQHIMVHENDDEDQLSLYSFIYDGERAALICTVRPYISIYGVWQSGHPNHSFKVDASTGARVGSVDVFKYPCVNYHPVTLVIADINNMPAVYPQAAGRVRRVKQTNIFTVSLLKDGKFAISDIHFTDLLWIHMSGMPKTPIELNLQQPIQQEIQALQWRNGETRYYAVKTDFGSTHYIETLIYNGLYYKVDDDGQDHGDKTAINSVRVISTRSEETVYIQYTYNAVPKATCFYRELPEGAFVETIGCKQLQEYLPTMITAVLHGDRLALNVTLENEKGQSLLDPNRRPSILAFIGDEEHQPKLRLALPIKLPDLEVKDLIDMAFIVSNGKFVHENIPGKSNGRVVRYDDKGKPYVAPAVGEQFRTLVGTQMRKLLWEKLVLLKVIIVPHKGRVTHADVYSFIYWPLNAAVFANVQSAVLQRGRWLLKPVPVDRFHVPPGNVAHVAFFMPPNDIVEPTLYPQSDGLVRQLVAKNYYAVNLIRNRECAETDIQYEAIPVVKIDEMPREAIVLDLAQSIPPEIQVVSTSADTRYYDVKWQFRHTHFISEIVYKGLQFTVIKDGGGLYRPEDSIIDVEVIRMSGRDYLNVHYIRSGGNRYRQYVKADDAIEFTLTEFGTRAADAPPYGLDYVTHSGTVVLKPRLRSVDGTSLIDESGQPTLITHRGSGIQTSFRVALPLKYPGTDVKDRLQLSFNLNRGRLVLQNFENANVAYNAIVEDGDTKRFEPATAPVFNEISDVKTVTFDGRIHRVVQGAVVPMRDETDKATVYFFLFDFQKAILSCVTSETKMVDGVYQYTGVLRQKFLYPAKNISQVRFDIPISKTENCVVHPEDAATVVELAPNWYALSLAKVESPDDYRLHPSDAAFIGASGMPRLPIMVKLNELKQREEVQVIQLTQPRGLYYNVHPTFTPTHVITSLDIYGLDGLVLGGESSGTASSTEIFYVHKTSVGSWERLAIYGKMGIAFFFKEYLKNDSHYQLVKGSMVPKTDAPYMFSTLLCHERVALRVHLQSVHGATLIDKSEFPTAAIYIGEGIETGMLFFGIPIRYPHTTVKDRLQLKFVIGYDSMEYEPHWKRGPKNETVVYGSNGNYTIEHRRFTEYAEYLNYNGGIREKNAQQYVIKSVLVPERAANASRAQVYTFMIDNVTRILTCRSALATMVDGVWRIAPKPDVDYAFPSSAFGSAVIDVMPDAFAAAPVIYPKEAGELKVVDEHIFVVKQNNTRVDVVSDVHPTDVNNMRSHSFPIMPIDLDIEEEMPAEVAVEDAFAMSHFIRRLKYRELDALIQTREEAMRHIADKLSVVKECNETHELIFVVLPNEKRRIAELPLKID</sequence>
<evidence type="ECO:0000256" key="1">
    <source>
        <dbReference type="SAM" id="Phobius"/>
    </source>
</evidence>
<accession>A0A2H6KHY5</accession>
<proteinExistence type="predicted"/>
<keyword evidence="1" id="KW-0812">Transmembrane</keyword>
<keyword evidence="2" id="KW-0689">Ribosomal protein</keyword>
<reference evidence="2 3" key="1">
    <citation type="journal article" date="2017" name="BMC Genomics">
        <title>Whole-genome assembly of Babesia ovata and comparative genomics between closely related pathogens.</title>
        <authorList>
            <person name="Yamagishi J."/>
            <person name="Asada M."/>
            <person name="Hakimi H."/>
            <person name="Tanaka T.Q."/>
            <person name="Sugimoto C."/>
            <person name="Kawazu S."/>
        </authorList>
    </citation>
    <scope>NUCLEOTIDE SEQUENCE [LARGE SCALE GENOMIC DNA]</scope>
    <source>
        <strain evidence="2 3">Miyake</strain>
    </source>
</reference>
<comment type="caution">
    <text evidence="2">The sequence shown here is derived from an EMBL/GenBank/DDBJ whole genome shotgun (WGS) entry which is preliminary data.</text>
</comment>
<gene>
    <name evidence="2" type="ORF">BOVATA_040840</name>
</gene>
<name>A0A2H6KHY5_9APIC</name>
<protein>
    <submittedName>
        <fullName evidence="2">50S ribosomal protein L1</fullName>
    </submittedName>
</protein>
<dbReference type="GeneID" id="39876361"/>
<evidence type="ECO:0000313" key="2">
    <source>
        <dbReference type="EMBL" id="GBE62591.1"/>
    </source>
</evidence>
<dbReference type="OrthoDB" id="364829at2759"/>